<dbReference type="PANTHER" id="PTHR11439">
    <property type="entry name" value="GAG-POL-RELATED RETROTRANSPOSON"/>
    <property type="match status" value="1"/>
</dbReference>
<dbReference type="AlphaFoldDB" id="A0AAV1UG67"/>
<evidence type="ECO:0000313" key="1">
    <source>
        <dbReference type="EMBL" id="CAK7933490.1"/>
    </source>
</evidence>
<evidence type="ECO:0000313" key="2">
    <source>
        <dbReference type="Proteomes" id="UP001162060"/>
    </source>
</evidence>
<dbReference type="Proteomes" id="UP001162060">
    <property type="component" value="Unassembled WGS sequence"/>
</dbReference>
<sequence>MRVELGSNGAYRIDSEEAIKEALRAHGKGDANPTKTLIEKDCYEVVGKEDEMLETTSADGEETINAFQSLVGSLLWVARCSRPDIACAAHDATRQTHAPRGTESLKLKMAPARPSRDPLQIETYLDADFAAKKEDRKSLKVVVVLLNGIVVLWTAKKQGGVSLSTTEAEFVAASEVARKLISLHKMPGEVGVATAVPMLMHVDNQTAISQIEGEASLIYANCITCDTNISATSLNAGSSRRSMFHPS</sequence>
<name>A0AAV1UG67_9STRA</name>
<organism evidence="1 2">
    <name type="scientific">Peronospora matthiolae</name>
    <dbReference type="NCBI Taxonomy" id="2874970"/>
    <lineage>
        <taxon>Eukaryota</taxon>
        <taxon>Sar</taxon>
        <taxon>Stramenopiles</taxon>
        <taxon>Oomycota</taxon>
        <taxon>Peronosporomycetes</taxon>
        <taxon>Peronosporales</taxon>
        <taxon>Peronosporaceae</taxon>
        <taxon>Peronospora</taxon>
    </lineage>
</organism>
<dbReference type="EMBL" id="CAKLBY020000194">
    <property type="protein sequence ID" value="CAK7933490.1"/>
    <property type="molecule type" value="Genomic_DNA"/>
</dbReference>
<accession>A0AAV1UG67</accession>
<gene>
    <name evidence="1" type="ORF">PM001_LOCUS18640</name>
</gene>
<reference evidence="1" key="1">
    <citation type="submission" date="2024-01" db="EMBL/GenBank/DDBJ databases">
        <authorList>
            <person name="Webb A."/>
        </authorList>
    </citation>
    <scope>NUCLEOTIDE SEQUENCE</scope>
    <source>
        <strain evidence="1">Pm1</strain>
    </source>
</reference>
<protein>
    <submittedName>
        <fullName evidence="1">Uncharacterized protein</fullName>
    </submittedName>
</protein>
<dbReference type="PANTHER" id="PTHR11439:SF440">
    <property type="entry name" value="INTEGRASE CATALYTIC DOMAIN-CONTAINING PROTEIN"/>
    <property type="match status" value="1"/>
</dbReference>
<proteinExistence type="predicted"/>
<comment type="caution">
    <text evidence="1">The sequence shown here is derived from an EMBL/GenBank/DDBJ whole genome shotgun (WGS) entry which is preliminary data.</text>
</comment>
<dbReference type="CDD" id="cd09272">
    <property type="entry name" value="RNase_HI_RT_Ty1"/>
    <property type="match status" value="1"/>
</dbReference>